<dbReference type="InterPro" id="IPR016187">
    <property type="entry name" value="CTDL_fold"/>
</dbReference>
<dbReference type="AlphaFoldDB" id="A0A381VH73"/>
<dbReference type="SUPFAM" id="SSF56436">
    <property type="entry name" value="C-type lectin-like"/>
    <property type="match status" value="1"/>
</dbReference>
<dbReference type="InterPro" id="IPR005532">
    <property type="entry name" value="SUMF_dom"/>
</dbReference>
<dbReference type="Pfam" id="PF03781">
    <property type="entry name" value="FGE-sulfatase"/>
    <property type="match status" value="1"/>
</dbReference>
<evidence type="ECO:0000313" key="2">
    <source>
        <dbReference type="EMBL" id="SVA38783.1"/>
    </source>
</evidence>
<evidence type="ECO:0000259" key="1">
    <source>
        <dbReference type="Pfam" id="PF03781"/>
    </source>
</evidence>
<gene>
    <name evidence="2" type="ORF">METZ01_LOCUS91637</name>
</gene>
<dbReference type="InterPro" id="IPR051043">
    <property type="entry name" value="Sulfatase_Mod_Factor_Kinase"/>
</dbReference>
<dbReference type="PANTHER" id="PTHR23150:SF19">
    <property type="entry name" value="FORMYLGLYCINE-GENERATING ENZYME"/>
    <property type="match status" value="1"/>
</dbReference>
<dbReference type="InterPro" id="IPR042095">
    <property type="entry name" value="SUMF_sf"/>
</dbReference>
<dbReference type="PANTHER" id="PTHR23150">
    <property type="entry name" value="SULFATASE MODIFYING FACTOR 1, 2"/>
    <property type="match status" value="1"/>
</dbReference>
<name>A0A381VH73_9ZZZZ</name>
<sequence>MKLFKSWLLFVLITEVFSGGMVDLVFADRIVTPKMVLIPSGEYFMGTEEGKGRADEHPRHKVYLDAFYFDRFEVTGEDFEEYLSSNPKQHPTITGWWGRQVRPDMKNRPVFGLSWKRCNDYCEWKGKRLPTEAEWERAAVGVEGRKYPWGNSPPDKERANFNRCCFIRKGLSTEKVGSYRAGATPDGIYDLAGNIAEWVYDWYDKNYYENSEYANPRGPKNGTNHTIRGGAWNSLSGYLRSSARYGYDEAKDFYGIGCRCAMSVKK</sequence>
<proteinExistence type="predicted"/>
<dbReference type="GO" id="GO:0120147">
    <property type="term" value="F:formylglycine-generating oxidase activity"/>
    <property type="evidence" value="ECO:0007669"/>
    <property type="project" value="TreeGrafter"/>
</dbReference>
<dbReference type="EMBL" id="UINC01008627">
    <property type="protein sequence ID" value="SVA38783.1"/>
    <property type="molecule type" value="Genomic_DNA"/>
</dbReference>
<accession>A0A381VH73</accession>
<protein>
    <recommendedName>
        <fullName evidence="1">Sulfatase-modifying factor enzyme-like domain-containing protein</fullName>
    </recommendedName>
</protein>
<organism evidence="2">
    <name type="scientific">marine metagenome</name>
    <dbReference type="NCBI Taxonomy" id="408172"/>
    <lineage>
        <taxon>unclassified sequences</taxon>
        <taxon>metagenomes</taxon>
        <taxon>ecological metagenomes</taxon>
    </lineage>
</organism>
<reference evidence="2" key="1">
    <citation type="submission" date="2018-05" db="EMBL/GenBank/DDBJ databases">
        <authorList>
            <person name="Lanie J.A."/>
            <person name="Ng W.-L."/>
            <person name="Kazmierczak K.M."/>
            <person name="Andrzejewski T.M."/>
            <person name="Davidsen T.M."/>
            <person name="Wayne K.J."/>
            <person name="Tettelin H."/>
            <person name="Glass J.I."/>
            <person name="Rusch D."/>
            <person name="Podicherti R."/>
            <person name="Tsui H.-C.T."/>
            <person name="Winkler M.E."/>
        </authorList>
    </citation>
    <scope>NUCLEOTIDE SEQUENCE</scope>
</reference>
<dbReference type="Gene3D" id="3.90.1580.10">
    <property type="entry name" value="paralog of FGE (formylglycine-generating enzyme)"/>
    <property type="match status" value="1"/>
</dbReference>
<feature type="domain" description="Sulfatase-modifying factor enzyme-like" evidence="1">
    <location>
        <begin position="32"/>
        <end position="261"/>
    </location>
</feature>